<organism evidence="1 2">
    <name type="scientific">Laodelphax striatellus</name>
    <name type="common">Small brown planthopper</name>
    <name type="synonym">Delphax striatella</name>
    <dbReference type="NCBI Taxonomy" id="195883"/>
    <lineage>
        <taxon>Eukaryota</taxon>
        <taxon>Metazoa</taxon>
        <taxon>Ecdysozoa</taxon>
        <taxon>Arthropoda</taxon>
        <taxon>Hexapoda</taxon>
        <taxon>Insecta</taxon>
        <taxon>Pterygota</taxon>
        <taxon>Neoptera</taxon>
        <taxon>Paraneoptera</taxon>
        <taxon>Hemiptera</taxon>
        <taxon>Auchenorrhyncha</taxon>
        <taxon>Fulgoroidea</taxon>
        <taxon>Delphacidae</taxon>
        <taxon>Criomorphinae</taxon>
        <taxon>Laodelphax</taxon>
    </lineage>
</organism>
<gene>
    <name evidence="1" type="ORF">LSTR_LSTR012142</name>
</gene>
<accession>A0A482XLQ2</accession>
<comment type="caution">
    <text evidence="1">The sequence shown here is derived from an EMBL/GenBank/DDBJ whole genome shotgun (WGS) entry which is preliminary data.</text>
</comment>
<proteinExistence type="predicted"/>
<protein>
    <submittedName>
        <fullName evidence="1">Uncharacterized protein</fullName>
    </submittedName>
</protein>
<dbReference type="InParanoid" id="A0A482XLQ2"/>
<dbReference type="EMBL" id="QKKF02007115">
    <property type="protein sequence ID" value="RZF46161.1"/>
    <property type="molecule type" value="Genomic_DNA"/>
</dbReference>
<dbReference type="AlphaFoldDB" id="A0A482XLQ2"/>
<sequence>MSQELFNDSLTRSQTRNLPLFSLSVFFKRRELSRAVALLFYLGEVNKLEMSGGDGAAEIRIVARFALSGHQINVATSTL</sequence>
<keyword evidence="2" id="KW-1185">Reference proteome</keyword>
<dbReference type="Proteomes" id="UP000291343">
    <property type="component" value="Unassembled WGS sequence"/>
</dbReference>
<reference evidence="1 2" key="1">
    <citation type="journal article" date="2017" name="Gigascience">
        <title>Genome sequence of the small brown planthopper, Laodelphax striatellus.</title>
        <authorList>
            <person name="Zhu J."/>
            <person name="Jiang F."/>
            <person name="Wang X."/>
            <person name="Yang P."/>
            <person name="Bao Y."/>
            <person name="Zhao W."/>
            <person name="Wang W."/>
            <person name="Lu H."/>
            <person name="Wang Q."/>
            <person name="Cui N."/>
            <person name="Li J."/>
            <person name="Chen X."/>
            <person name="Luo L."/>
            <person name="Yu J."/>
            <person name="Kang L."/>
            <person name="Cui F."/>
        </authorList>
    </citation>
    <scope>NUCLEOTIDE SEQUENCE [LARGE SCALE GENOMIC DNA]</scope>
    <source>
        <strain evidence="1">Lst14</strain>
    </source>
</reference>
<evidence type="ECO:0000313" key="2">
    <source>
        <dbReference type="Proteomes" id="UP000291343"/>
    </source>
</evidence>
<name>A0A482XLQ2_LAOST</name>
<evidence type="ECO:0000313" key="1">
    <source>
        <dbReference type="EMBL" id="RZF46161.1"/>
    </source>
</evidence>